<accession>A0ABW4J540</accession>
<feature type="compositionally biased region" description="Low complexity" evidence="1">
    <location>
        <begin position="197"/>
        <end position="221"/>
    </location>
</feature>
<evidence type="ECO:0000313" key="4">
    <source>
        <dbReference type="Proteomes" id="UP001597267"/>
    </source>
</evidence>
<comment type="caution">
    <text evidence="3">The sequence shown here is derived from an EMBL/GenBank/DDBJ whole genome shotgun (WGS) entry which is preliminary data.</text>
</comment>
<dbReference type="InterPro" id="IPR011990">
    <property type="entry name" value="TPR-like_helical_dom_sf"/>
</dbReference>
<gene>
    <name evidence="3" type="ORF">ACFQ5M_02960</name>
</gene>
<protein>
    <recommendedName>
        <fullName evidence="5">Lipoprotein</fullName>
    </recommendedName>
</protein>
<feature type="compositionally biased region" description="Polar residues" evidence="1">
    <location>
        <begin position="234"/>
        <end position="243"/>
    </location>
</feature>
<evidence type="ECO:0008006" key="5">
    <source>
        <dbReference type="Google" id="ProtNLM"/>
    </source>
</evidence>
<dbReference type="EMBL" id="JBHTOP010000004">
    <property type="protein sequence ID" value="MFD1671053.1"/>
    <property type="molecule type" value="Genomic_DNA"/>
</dbReference>
<evidence type="ECO:0000313" key="3">
    <source>
        <dbReference type="EMBL" id="MFD1671053.1"/>
    </source>
</evidence>
<feature type="chain" id="PRO_5045929617" description="Lipoprotein" evidence="2">
    <location>
        <begin position="27"/>
        <end position="299"/>
    </location>
</feature>
<reference evidence="4" key="1">
    <citation type="journal article" date="2019" name="Int. J. Syst. Evol. Microbiol.">
        <title>The Global Catalogue of Microorganisms (GCM) 10K type strain sequencing project: providing services to taxonomists for standard genome sequencing and annotation.</title>
        <authorList>
            <consortium name="The Broad Institute Genomics Platform"/>
            <consortium name="The Broad Institute Genome Sequencing Center for Infectious Disease"/>
            <person name="Wu L."/>
            <person name="Ma J."/>
        </authorList>
    </citation>
    <scope>NUCLEOTIDE SEQUENCE [LARGE SCALE GENOMIC DNA]</scope>
    <source>
        <strain evidence="4">CCM 8896</strain>
    </source>
</reference>
<sequence length="299" mass="31527">MKKTLLALVASATLLLAAGCSNNSSAKSTSSSNDGTYDTALSNGKSAISDSNYEQAQAYYKMATTIKTNDAKAAAYYKQAQALADAQTNIDDLDFDKALDQLKVVTTTPNGLTAMNNKAKTIKQSVKKIIKNRKALNKLYNTAKQQNADKNYAQADAILSQLLSQDKIGQDAYVDIRLEALSLKADNSAAAAESGQTTTDVPTTDSSSSSSNNAATSSSDAPAEEQSKAASGGEYTQDQDTTVNGKAVTAAQITKARSQLKDQGVDTSAWSDLDIIHAIQNAAADGRSTVKESDMSNYK</sequence>
<proteinExistence type="predicted"/>
<dbReference type="RefSeq" id="WP_125715003.1">
    <property type="nucleotide sequence ID" value="NZ_JBHTOP010000004.1"/>
</dbReference>
<evidence type="ECO:0000256" key="2">
    <source>
        <dbReference type="SAM" id="SignalP"/>
    </source>
</evidence>
<organism evidence="3 4">
    <name type="scientific">Agrilactobacillus yilanensis</name>
    <dbReference type="NCBI Taxonomy" id="2485997"/>
    <lineage>
        <taxon>Bacteria</taxon>
        <taxon>Bacillati</taxon>
        <taxon>Bacillota</taxon>
        <taxon>Bacilli</taxon>
        <taxon>Lactobacillales</taxon>
        <taxon>Lactobacillaceae</taxon>
        <taxon>Agrilactobacillus</taxon>
    </lineage>
</organism>
<dbReference type="Proteomes" id="UP001597267">
    <property type="component" value="Unassembled WGS sequence"/>
</dbReference>
<name>A0ABW4J540_9LACO</name>
<feature type="region of interest" description="Disordered" evidence="1">
    <location>
        <begin position="189"/>
        <end position="243"/>
    </location>
</feature>
<feature type="signal peptide" evidence="2">
    <location>
        <begin position="1"/>
        <end position="26"/>
    </location>
</feature>
<dbReference type="Gene3D" id="1.25.40.10">
    <property type="entry name" value="Tetratricopeptide repeat domain"/>
    <property type="match status" value="1"/>
</dbReference>
<keyword evidence="4" id="KW-1185">Reference proteome</keyword>
<evidence type="ECO:0000256" key="1">
    <source>
        <dbReference type="SAM" id="MobiDB-lite"/>
    </source>
</evidence>
<dbReference type="PROSITE" id="PS51257">
    <property type="entry name" value="PROKAR_LIPOPROTEIN"/>
    <property type="match status" value="1"/>
</dbReference>
<keyword evidence="2" id="KW-0732">Signal</keyword>